<keyword evidence="1" id="KW-0472">Membrane</keyword>
<keyword evidence="1" id="KW-0812">Transmembrane</keyword>
<sequence length="94" mass="11010">MPGETFFPGKPLHFYLSFYPLKPLSVTLCTHRFLALFIFVKKRNMVDSLLLQVVVTIKACMIHFAIILLYEMSLGGQLYFFRSVSKNYRKKRIS</sequence>
<evidence type="ECO:0000256" key="1">
    <source>
        <dbReference type="SAM" id="Phobius"/>
    </source>
</evidence>
<name>A0A1B9AMY4_9BACI</name>
<accession>A0A1B9AMY4</accession>
<keyword evidence="3" id="KW-1185">Reference proteome</keyword>
<proteinExistence type="predicted"/>
<dbReference type="EMBL" id="MAYT01000027">
    <property type="protein sequence ID" value="OCA85182.1"/>
    <property type="molecule type" value="Genomic_DNA"/>
</dbReference>
<comment type="caution">
    <text evidence="2">The sequence shown here is derived from an EMBL/GenBank/DDBJ whole genome shotgun (WGS) entry which is preliminary data.</text>
</comment>
<gene>
    <name evidence="2" type="ORF">A8F95_10925</name>
</gene>
<reference evidence="3" key="1">
    <citation type="submission" date="2016-05" db="EMBL/GenBank/DDBJ databases">
        <authorList>
            <person name="Liu B."/>
            <person name="Wang J."/>
            <person name="Zhu Y."/>
            <person name="Liu G."/>
            <person name="Chen Q."/>
            <person name="Chen Z."/>
            <person name="Lan J."/>
            <person name="Che J."/>
            <person name="Ge C."/>
            <person name="Shi H."/>
            <person name="Pan Z."/>
            <person name="Liu X."/>
        </authorList>
    </citation>
    <scope>NUCLEOTIDE SEQUENCE [LARGE SCALE GENOMIC DNA]</scope>
    <source>
        <strain evidence="3">FJAT-27215</strain>
    </source>
</reference>
<keyword evidence="1" id="KW-1133">Transmembrane helix</keyword>
<protein>
    <submittedName>
        <fullName evidence="2">Uncharacterized protein</fullName>
    </submittedName>
</protein>
<dbReference type="AlphaFoldDB" id="A0A1B9AMY4"/>
<evidence type="ECO:0000313" key="2">
    <source>
        <dbReference type="EMBL" id="OCA85182.1"/>
    </source>
</evidence>
<dbReference type="Proteomes" id="UP000092578">
    <property type="component" value="Unassembled WGS sequence"/>
</dbReference>
<feature type="transmembrane region" description="Helical" evidence="1">
    <location>
        <begin position="49"/>
        <end position="70"/>
    </location>
</feature>
<evidence type="ECO:0000313" key="3">
    <source>
        <dbReference type="Proteomes" id="UP000092578"/>
    </source>
</evidence>
<feature type="transmembrane region" description="Helical" evidence="1">
    <location>
        <begin position="20"/>
        <end position="40"/>
    </location>
</feature>
<organism evidence="2 3">
    <name type="scientific">Pseudobacillus wudalianchiensis</name>
    <dbReference type="NCBI Taxonomy" id="1743143"/>
    <lineage>
        <taxon>Bacteria</taxon>
        <taxon>Bacillati</taxon>
        <taxon>Bacillota</taxon>
        <taxon>Bacilli</taxon>
        <taxon>Bacillales</taxon>
        <taxon>Bacillaceae</taxon>
        <taxon>Pseudobacillus</taxon>
    </lineage>
</organism>